<dbReference type="Proteomes" id="UP000748531">
    <property type="component" value="Unassembled WGS sequence"/>
</dbReference>
<name>A0A8J4SYI1_9TREM</name>
<accession>A0A8J4SYI1</accession>
<protein>
    <recommendedName>
        <fullName evidence="3">UBA domain-containing protein</fullName>
    </recommendedName>
</protein>
<sequence>MENLLPLLEMGFEMHHLERAYMCGYRTVEDAVAYLAGDLPGSSMGKSPDRLVLRTANAAAACTSMFTPTRPFHVNLVDQHVAPVEKSVLALNESGSSQSPVMAGHEKLDEAFAFQQAEAHRSAADMKSDRIARLRERELLLAEIQAEKESRR</sequence>
<comment type="caution">
    <text evidence="1">The sequence shown here is derived from an EMBL/GenBank/DDBJ whole genome shotgun (WGS) entry which is preliminary data.</text>
</comment>
<dbReference type="OrthoDB" id="6270533at2759"/>
<gene>
    <name evidence="1" type="ORF">PHET_11679</name>
</gene>
<proteinExistence type="predicted"/>
<dbReference type="AlphaFoldDB" id="A0A8J4SYI1"/>
<organism evidence="1 2">
    <name type="scientific">Paragonimus heterotremus</name>
    <dbReference type="NCBI Taxonomy" id="100268"/>
    <lineage>
        <taxon>Eukaryota</taxon>
        <taxon>Metazoa</taxon>
        <taxon>Spiralia</taxon>
        <taxon>Lophotrochozoa</taxon>
        <taxon>Platyhelminthes</taxon>
        <taxon>Trematoda</taxon>
        <taxon>Digenea</taxon>
        <taxon>Plagiorchiida</taxon>
        <taxon>Troglotremata</taxon>
        <taxon>Troglotrematidae</taxon>
        <taxon>Paragonimus</taxon>
    </lineage>
</organism>
<reference evidence="1" key="1">
    <citation type="submission" date="2019-05" db="EMBL/GenBank/DDBJ databases">
        <title>Annotation for the trematode Paragonimus heterotremus.</title>
        <authorList>
            <person name="Choi Y.-J."/>
        </authorList>
    </citation>
    <scope>NUCLEOTIDE SEQUENCE</scope>
    <source>
        <strain evidence="1">LC</strain>
    </source>
</reference>
<evidence type="ECO:0008006" key="3">
    <source>
        <dbReference type="Google" id="ProtNLM"/>
    </source>
</evidence>
<evidence type="ECO:0000313" key="1">
    <source>
        <dbReference type="EMBL" id="KAF5394378.1"/>
    </source>
</evidence>
<keyword evidence="2" id="KW-1185">Reference proteome</keyword>
<dbReference type="EMBL" id="LUCH01018773">
    <property type="protein sequence ID" value="KAF5394378.1"/>
    <property type="molecule type" value="Genomic_DNA"/>
</dbReference>
<evidence type="ECO:0000313" key="2">
    <source>
        <dbReference type="Proteomes" id="UP000748531"/>
    </source>
</evidence>